<protein>
    <recommendedName>
        <fullName evidence="4">DUF4350 domain-containing protein</fullName>
    </recommendedName>
</protein>
<dbReference type="EMBL" id="CP003065">
    <property type="protein sequence ID" value="AEV68122.1"/>
    <property type="molecule type" value="Genomic_DNA"/>
</dbReference>
<reference evidence="3" key="1">
    <citation type="submission" date="2011-12" db="EMBL/GenBank/DDBJ databases">
        <title>Complete sequence of Clostridium clariflavum DSM 19732.</title>
        <authorList>
            <consortium name="US DOE Joint Genome Institute"/>
            <person name="Lucas S."/>
            <person name="Han J."/>
            <person name="Lapidus A."/>
            <person name="Cheng J.-F."/>
            <person name="Goodwin L."/>
            <person name="Pitluck S."/>
            <person name="Peters L."/>
            <person name="Teshima H."/>
            <person name="Detter J.C."/>
            <person name="Han C."/>
            <person name="Tapia R."/>
            <person name="Land M."/>
            <person name="Hauser L."/>
            <person name="Kyrpides N."/>
            <person name="Ivanova N."/>
            <person name="Pagani I."/>
            <person name="Kitzmiller T."/>
            <person name="Lynd L."/>
            <person name="Izquierdo J."/>
            <person name="Woyke T."/>
        </authorList>
    </citation>
    <scope>NUCLEOTIDE SEQUENCE [LARGE SCALE GENOMIC DNA]</scope>
    <source>
        <strain evidence="3">DSM 19732 / NBRC 101661 / EBR45</strain>
    </source>
</reference>
<keyword evidence="3" id="KW-1185">Reference proteome</keyword>
<accession>G8M204</accession>
<dbReference type="HOGENOM" id="CLU_820627_0_0_9"/>
<name>G8M204_ACECE</name>
<gene>
    <name evidence="2" type="ordered locus">Clocl_1473</name>
</gene>
<dbReference type="KEGG" id="ccl:Clocl_1473"/>
<reference evidence="2 3" key="2">
    <citation type="journal article" date="2012" name="Stand. Genomic Sci.">
        <title>Complete Genome Sequence of Clostridium clariflavum DSM 19732.</title>
        <authorList>
            <person name="Izquierdo J.A."/>
            <person name="Goodwin L."/>
            <person name="Davenport K.W."/>
            <person name="Teshima H."/>
            <person name="Bruce D."/>
            <person name="Detter C."/>
            <person name="Tapia R."/>
            <person name="Han S."/>
            <person name="Land M."/>
            <person name="Hauser L."/>
            <person name="Jeffries C.D."/>
            <person name="Han J."/>
            <person name="Pitluck S."/>
            <person name="Nolan M."/>
            <person name="Chen A."/>
            <person name="Huntemann M."/>
            <person name="Mavromatis K."/>
            <person name="Mikhailova N."/>
            <person name="Liolios K."/>
            <person name="Woyke T."/>
            <person name="Lynd L.R."/>
        </authorList>
    </citation>
    <scope>NUCLEOTIDE SEQUENCE [LARGE SCALE GENOMIC DNA]</scope>
    <source>
        <strain evidence="3">DSM 19732 / NBRC 101661 / EBR45</strain>
    </source>
</reference>
<proteinExistence type="predicted"/>
<dbReference type="AlphaFoldDB" id="G8M204"/>
<dbReference type="OrthoDB" id="2082700at2"/>
<dbReference type="STRING" id="720554.Clocl_1473"/>
<dbReference type="eggNOG" id="ENOG5030URA">
    <property type="taxonomic scope" value="Bacteria"/>
</dbReference>
<evidence type="ECO:0000256" key="1">
    <source>
        <dbReference type="SAM" id="Phobius"/>
    </source>
</evidence>
<organism evidence="2 3">
    <name type="scientific">Acetivibrio clariflavus (strain DSM 19732 / NBRC 101661 / EBR45)</name>
    <name type="common">Clostridium clariflavum</name>
    <dbReference type="NCBI Taxonomy" id="720554"/>
    <lineage>
        <taxon>Bacteria</taxon>
        <taxon>Bacillati</taxon>
        <taxon>Bacillota</taxon>
        <taxon>Clostridia</taxon>
        <taxon>Eubacteriales</taxon>
        <taxon>Oscillospiraceae</taxon>
        <taxon>Acetivibrio</taxon>
    </lineage>
</organism>
<evidence type="ECO:0000313" key="3">
    <source>
        <dbReference type="Proteomes" id="UP000005435"/>
    </source>
</evidence>
<evidence type="ECO:0008006" key="4">
    <source>
        <dbReference type="Google" id="ProtNLM"/>
    </source>
</evidence>
<keyword evidence="1" id="KW-0812">Transmembrane</keyword>
<feature type="transmembrane region" description="Helical" evidence="1">
    <location>
        <begin position="198"/>
        <end position="219"/>
    </location>
</feature>
<sequence length="338" mass="38647" precursor="true">MKRYRKIIIYAAVILIIAAAGLIVYDFKDEIQQSIEYSCYNAEGDGTRALYLLSKEMGYDVRIYTRPSRFLPDNATVVAIEPVSEILENSLEKKYLKAWLERGNALVLISYDIEEYIEELGATGPTYFGKYDQGYKYSVGKGSIIYFADSEKYTNSGVKNLDYGVQFIEALEEASNKKVLFNEYFHGIGKNGIKLWDIIGFAGRLVIIQLAMCLLIYIFNVSRRFGKPVVVFETIKREENENLFALSNIYFKAKASNMVLEVYLENVKQELAKFLGFGRDDWSDTDIVRAAKENNILKNLNVEEVFSECENYIRSGKNNSKVLIGIYKSLESIRKGIK</sequence>
<evidence type="ECO:0000313" key="2">
    <source>
        <dbReference type="EMBL" id="AEV68122.1"/>
    </source>
</evidence>
<dbReference type="RefSeq" id="WP_014254735.1">
    <property type="nucleotide sequence ID" value="NC_016627.1"/>
</dbReference>
<keyword evidence="1" id="KW-1133">Transmembrane helix</keyword>
<keyword evidence="1" id="KW-0472">Membrane</keyword>
<dbReference type="Proteomes" id="UP000005435">
    <property type="component" value="Chromosome"/>
</dbReference>
<feature type="transmembrane region" description="Helical" evidence="1">
    <location>
        <begin position="7"/>
        <end position="25"/>
    </location>
</feature>